<reference evidence="15 16" key="1">
    <citation type="submission" date="2009-06" db="EMBL/GenBank/DDBJ databases">
        <title>The Genome Sequence of Loxodonta africana (African elephant).</title>
        <authorList>
            <person name="Di Palma F."/>
            <person name="Heiman D."/>
            <person name="Young S."/>
            <person name="Johnson J."/>
            <person name="Lander E.S."/>
            <person name="Lindblad-Toh K."/>
        </authorList>
    </citation>
    <scope>NUCLEOTIDE SEQUENCE [LARGE SCALE GENOMIC DNA]</scope>
    <source>
        <strain evidence="15 16">Isolate ISIS603380</strain>
    </source>
</reference>
<dbReference type="EC" id="2.3.2.27" evidence="4"/>
<keyword evidence="10" id="KW-0539">Nucleus</keyword>
<reference evidence="15" key="3">
    <citation type="submission" date="2025-09" db="UniProtKB">
        <authorList>
            <consortium name="Ensembl"/>
        </authorList>
    </citation>
    <scope>IDENTIFICATION</scope>
    <source>
        <strain evidence="15">Isolate ISIS603380</strain>
    </source>
</reference>
<feature type="compositionally biased region" description="Basic residues" evidence="13">
    <location>
        <begin position="201"/>
        <end position="217"/>
    </location>
</feature>
<sequence>MENSDSDDDENESAARRRSQMDRLLREEAFYRFVDSLSVEDYRLMRDNNLLGIPGETTEEELQERLQEIKEAPPQEDSEGGDSSEEVSNSDSVLDWLNALRQTENMTRSGQTRNESWRVVSQTDPNSGDFRFSLEISFNRNRSPNPENEYAPSARYSSGENMENNSQRQVRNPAPESTPPWQSRAELSASSTGEPIPVCLRRQRRPRSRSPEHRRTRARVESGSPVNPGSEVSRRSHHITSSQTSEHPLVNETEIFSRTQHHETPREQITGTEFQSRGLFTTSGARDASQGESSPDTTSNEESSISEQRNPTILLDLEVRRVYPEEYLQTDSIASRAPLTSQAPSNDITYEGEQEVFRHTFSQSEQPGVRTYVSTIRIPIHSASNTDLNDTTTPVAIQSTLRQVMTGFDESNEFMQSDPNLEYGGSSPSQNTEHAQSENGSGVPSPNSSYAHSSSSSPISSSSEEISSELFEGSNEGSATSGSSSEARQGGQDGSPSIWDENDPWPFLNLAEFFHLNESHQDQPTGLTKEQIDTLEMRSFGGPDALKSCSICITDYTEGTKLRILPCSHDYHLHCIDRWLAENTTCPICRREVIVSGDGENFE</sequence>
<evidence type="ECO:0000256" key="2">
    <source>
        <dbReference type="ARBA" id="ARBA00004123"/>
    </source>
</evidence>
<evidence type="ECO:0000256" key="3">
    <source>
        <dbReference type="ARBA" id="ARBA00004906"/>
    </source>
</evidence>
<comment type="pathway">
    <text evidence="3">Protein modification; protein ubiquitination.</text>
</comment>
<evidence type="ECO:0000256" key="13">
    <source>
        <dbReference type="SAM" id="MobiDB-lite"/>
    </source>
</evidence>
<feature type="region of interest" description="Disordered" evidence="13">
    <location>
        <begin position="51"/>
        <end position="251"/>
    </location>
</feature>
<feature type="region of interest" description="Disordered" evidence="13">
    <location>
        <begin position="258"/>
        <end position="277"/>
    </location>
</feature>
<feature type="compositionally biased region" description="Polar residues" evidence="13">
    <location>
        <begin position="136"/>
        <end position="146"/>
    </location>
</feature>
<evidence type="ECO:0000256" key="6">
    <source>
        <dbReference type="ARBA" id="ARBA00022723"/>
    </source>
</evidence>
<feature type="compositionally biased region" description="Low complexity" evidence="13">
    <location>
        <begin position="444"/>
        <end position="486"/>
    </location>
</feature>
<reference evidence="15" key="2">
    <citation type="submission" date="2025-08" db="UniProtKB">
        <authorList>
            <consortium name="Ensembl"/>
        </authorList>
    </citation>
    <scope>IDENTIFICATION</scope>
    <source>
        <strain evidence="15">Isolate ISIS603380</strain>
    </source>
</reference>
<dbReference type="InterPro" id="IPR051834">
    <property type="entry name" value="RING_finger_E3_ligase"/>
</dbReference>
<dbReference type="eggNOG" id="KOG0800">
    <property type="taxonomic scope" value="Eukaryota"/>
</dbReference>
<evidence type="ECO:0000256" key="8">
    <source>
        <dbReference type="ARBA" id="ARBA00022786"/>
    </source>
</evidence>
<organism evidence="15 16">
    <name type="scientific">Loxodonta africana</name>
    <name type="common">African elephant</name>
    <dbReference type="NCBI Taxonomy" id="9785"/>
    <lineage>
        <taxon>Eukaryota</taxon>
        <taxon>Metazoa</taxon>
        <taxon>Chordata</taxon>
        <taxon>Craniata</taxon>
        <taxon>Vertebrata</taxon>
        <taxon>Euteleostomi</taxon>
        <taxon>Mammalia</taxon>
        <taxon>Eutheria</taxon>
        <taxon>Afrotheria</taxon>
        <taxon>Proboscidea</taxon>
        <taxon>Elephantidae</taxon>
        <taxon>Loxodonta</taxon>
    </lineage>
</organism>
<comment type="similarity">
    <text evidence="11">Belongs to the RNF12 family.</text>
</comment>
<comment type="subcellular location">
    <subcellularLocation>
        <location evidence="2">Nucleus</location>
    </subcellularLocation>
</comment>
<evidence type="ECO:0000313" key="15">
    <source>
        <dbReference type="Ensembl" id="ENSLAFP00000017272.2"/>
    </source>
</evidence>
<name>G3TPG2_LOXAF</name>
<evidence type="ECO:0000256" key="12">
    <source>
        <dbReference type="PROSITE-ProRule" id="PRU00175"/>
    </source>
</evidence>
<dbReference type="InterPro" id="IPR013083">
    <property type="entry name" value="Znf_RING/FYVE/PHD"/>
</dbReference>
<feature type="compositionally biased region" description="Acidic residues" evidence="13">
    <location>
        <begin position="74"/>
        <end position="85"/>
    </location>
</feature>
<feature type="compositionally biased region" description="Basic and acidic residues" evidence="13">
    <location>
        <begin position="63"/>
        <end position="73"/>
    </location>
</feature>
<evidence type="ECO:0000259" key="14">
    <source>
        <dbReference type="PROSITE" id="PS50089"/>
    </source>
</evidence>
<dbReference type="InterPro" id="IPR058896">
    <property type="entry name" value="RNF6/12_N"/>
</dbReference>
<dbReference type="Pfam" id="PF13639">
    <property type="entry name" value="zf-RING_2"/>
    <property type="match status" value="1"/>
</dbReference>
<feature type="compositionally biased region" description="Polar residues" evidence="13">
    <location>
        <begin position="155"/>
        <end position="170"/>
    </location>
</feature>
<evidence type="ECO:0000256" key="1">
    <source>
        <dbReference type="ARBA" id="ARBA00000900"/>
    </source>
</evidence>
<evidence type="ECO:0000256" key="9">
    <source>
        <dbReference type="ARBA" id="ARBA00022833"/>
    </source>
</evidence>
<keyword evidence="8" id="KW-0833">Ubl conjugation pathway</keyword>
<evidence type="ECO:0000256" key="11">
    <source>
        <dbReference type="ARBA" id="ARBA00038418"/>
    </source>
</evidence>
<comment type="catalytic activity">
    <reaction evidence="1">
        <text>S-ubiquitinyl-[E2 ubiquitin-conjugating enzyme]-L-cysteine + [acceptor protein]-L-lysine = [E2 ubiquitin-conjugating enzyme]-L-cysteine + N(6)-ubiquitinyl-[acceptor protein]-L-lysine.</text>
        <dbReference type="EC" id="2.3.2.27"/>
    </reaction>
</comment>
<feature type="compositionally biased region" description="Low complexity" evidence="13">
    <location>
        <begin position="86"/>
        <end position="95"/>
    </location>
</feature>
<feature type="compositionally biased region" description="Polar residues" evidence="13">
    <location>
        <begin position="426"/>
        <end position="442"/>
    </location>
</feature>
<feature type="region of interest" description="Disordered" evidence="13">
    <location>
        <begin position="282"/>
        <end position="312"/>
    </location>
</feature>
<keyword evidence="16" id="KW-1185">Reference proteome</keyword>
<dbReference type="GO" id="GO:0008270">
    <property type="term" value="F:zinc ion binding"/>
    <property type="evidence" value="ECO:0007669"/>
    <property type="project" value="UniProtKB-KW"/>
</dbReference>
<evidence type="ECO:0000256" key="7">
    <source>
        <dbReference type="ARBA" id="ARBA00022771"/>
    </source>
</evidence>
<dbReference type="GO" id="GO:0060816">
    <property type="term" value="P:random inactivation of X chromosome"/>
    <property type="evidence" value="ECO:0007669"/>
    <property type="project" value="TreeGrafter"/>
</dbReference>
<feature type="compositionally biased region" description="Polar residues" evidence="13">
    <location>
        <begin position="267"/>
        <end position="277"/>
    </location>
</feature>
<evidence type="ECO:0000256" key="5">
    <source>
        <dbReference type="ARBA" id="ARBA00022679"/>
    </source>
</evidence>
<evidence type="ECO:0000256" key="10">
    <source>
        <dbReference type="ARBA" id="ARBA00023242"/>
    </source>
</evidence>
<keyword evidence="7 12" id="KW-0863">Zinc-finger</keyword>
<dbReference type="GO" id="GO:0061630">
    <property type="term" value="F:ubiquitin protein ligase activity"/>
    <property type="evidence" value="ECO:0007669"/>
    <property type="project" value="UniProtKB-EC"/>
</dbReference>
<feature type="region of interest" description="Disordered" evidence="13">
    <location>
        <begin position="412"/>
        <end position="501"/>
    </location>
</feature>
<keyword evidence="5" id="KW-0808">Transferase</keyword>
<feature type="compositionally biased region" description="Polar residues" evidence="13">
    <location>
        <begin position="100"/>
        <end position="126"/>
    </location>
</feature>
<dbReference type="GO" id="GO:0016567">
    <property type="term" value="P:protein ubiquitination"/>
    <property type="evidence" value="ECO:0007669"/>
    <property type="project" value="TreeGrafter"/>
</dbReference>
<dbReference type="Pfam" id="PF25914">
    <property type="entry name" value="RNF6_N"/>
    <property type="match status" value="1"/>
</dbReference>
<dbReference type="AlphaFoldDB" id="G3TPG2"/>
<dbReference type="InterPro" id="IPR001841">
    <property type="entry name" value="Znf_RING"/>
</dbReference>
<feature type="compositionally biased region" description="Polar residues" evidence="13">
    <location>
        <begin position="282"/>
        <end position="311"/>
    </location>
</feature>
<dbReference type="SMART" id="SM00184">
    <property type="entry name" value="RING"/>
    <property type="match status" value="1"/>
</dbReference>
<dbReference type="InParanoid" id="G3TPG2"/>
<dbReference type="Gene3D" id="3.30.40.10">
    <property type="entry name" value="Zinc/RING finger domain, C3HC4 (zinc finger)"/>
    <property type="match status" value="1"/>
</dbReference>
<dbReference type="PROSITE" id="PS50089">
    <property type="entry name" value="ZF_RING_2"/>
    <property type="match status" value="1"/>
</dbReference>
<dbReference type="STRING" id="9785.ENSLAFP00000017272"/>
<evidence type="ECO:0000313" key="16">
    <source>
        <dbReference type="Proteomes" id="UP000007646"/>
    </source>
</evidence>
<keyword evidence="9" id="KW-0862">Zinc</keyword>
<dbReference type="HOGENOM" id="CLU_025933_1_0_1"/>
<protein>
    <recommendedName>
        <fullName evidence="4">RING-type E3 ubiquitin transferase</fullName>
        <ecNumber evidence="4">2.3.2.27</ecNumber>
    </recommendedName>
</protein>
<proteinExistence type="inferred from homology"/>
<evidence type="ECO:0000256" key="4">
    <source>
        <dbReference type="ARBA" id="ARBA00012483"/>
    </source>
</evidence>
<dbReference type="FunFam" id="3.30.40.10:FF:000054">
    <property type="entry name" value="E3 ubiquitin-protein ligase RLIM isoform X1"/>
    <property type="match status" value="1"/>
</dbReference>
<dbReference type="Proteomes" id="UP000007646">
    <property type="component" value="Unassembled WGS sequence"/>
</dbReference>
<feature type="domain" description="RING-type" evidence="14">
    <location>
        <begin position="549"/>
        <end position="590"/>
    </location>
</feature>
<accession>G3TPG2</accession>
<dbReference type="Ensembl" id="ENSLAFT00000022421.2">
    <property type="protein sequence ID" value="ENSLAFP00000017272.2"/>
    <property type="gene ID" value="ENSLAFG00000022467.2"/>
</dbReference>
<dbReference type="PANTHER" id="PTHR45931:SF1">
    <property type="entry name" value="RING-TYPE DOMAIN-CONTAINING PROTEIN"/>
    <property type="match status" value="1"/>
</dbReference>
<dbReference type="GO" id="GO:0006511">
    <property type="term" value="P:ubiquitin-dependent protein catabolic process"/>
    <property type="evidence" value="ECO:0007669"/>
    <property type="project" value="TreeGrafter"/>
</dbReference>
<dbReference type="GeneTree" id="ENSGT00940000155753"/>
<dbReference type="SUPFAM" id="SSF57850">
    <property type="entry name" value="RING/U-box"/>
    <property type="match status" value="1"/>
</dbReference>
<dbReference type="GO" id="GO:0005634">
    <property type="term" value="C:nucleus"/>
    <property type="evidence" value="ECO:0007669"/>
    <property type="project" value="UniProtKB-SubCell"/>
</dbReference>
<dbReference type="PANTHER" id="PTHR45931">
    <property type="entry name" value="SI:CH211-59O9.10"/>
    <property type="match status" value="1"/>
</dbReference>
<keyword evidence="6" id="KW-0479">Metal-binding</keyword>